<evidence type="ECO:0000313" key="1">
    <source>
        <dbReference type="EMBL" id="KAK0158511.1"/>
    </source>
</evidence>
<reference evidence="1" key="1">
    <citation type="journal article" date="2023" name="bioRxiv">
        <title>Scaffold-level genome assemblies of two parasitoid biocontrol wasps reveal the parthenogenesis mechanism and an associated novel virus.</title>
        <authorList>
            <person name="Inwood S."/>
            <person name="Skelly J."/>
            <person name="Guhlin J."/>
            <person name="Harrop T."/>
            <person name="Goldson S."/>
            <person name="Dearden P."/>
        </authorList>
    </citation>
    <scope>NUCLEOTIDE SEQUENCE</scope>
    <source>
        <strain evidence="1">Irish</strain>
        <tissue evidence="1">Whole body</tissue>
    </source>
</reference>
<dbReference type="EMBL" id="JAQQBS010001424">
    <property type="protein sequence ID" value="KAK0158511.1"/>
    <property type="molecule type" value="Genomic_DNA"/>
</dbReference>
<evidence type="ECO:0000313" key="2">
    <source>
        <dbReference type="Proteomes" id="UP001168990"/>
    </source>
</evidence>
<reference evidence="1" key="2">
    <citation type="submission" date="2023-03" db="EMBL/GenBank/DDBJ databases">
        <authorList>
            <person name="Inwood S.N."/>
            <person name="Skelly J.G."/>
            <person name="Guhlin J."/>
            <person name="Harrop T.W.R."/>
            <person name="Goldson S.G."/>
            <person name="Dearden P.K."/>
        </authorList>
    </citation>
    <scope>NUCLEOTIDE SEQUENCE</scope>
    <source>
        <strain evidence="1">Irish</strain>
        <tissue evidence="1">Whole body</tissue>
    </source>
</reference>
<sequence>MAEQNSGVIVSPVSFRQVIYNNSTVLDKPATKSPCETESTNENLKLRSPAYWKKRPEYWKKEPEYWKKALYQRYFHQIKNNNHSALTKIN</sequence>
<dbReference type="AlphaFoldDB" id="A0AA39C601"/>
<accession>A0AA39C601</accession>
<protein>
    <submittedName>
        <fullName evidence="1">Uncharacterized protein</fullName>
    </submittedName>
</protein>
<organism evidence="1 2">
    <name type="scientific">Microctonus aethiopoides</name>
    <dbReference type="NCBI Taxonomy" id="144406"/>
    <lineage>
        <taxon>Eukaryota</taxon>
        <taxon>Metazoa</taxon>
        <taxon>Ecdysozoa</taxon>
        <taxon>Arthropoda</taxon>
        <taxon>Hexapoda</taxon>
        <taxon>Insecta</taxon>
        <taxon>Pterygota</taxon>
        <taxon>Neoptera</taxon>
        <taxon>Endopterygota</taxon>
        <taxon>Hymenoptera</taxon>
        <taxon>Apocrita</taxon>
        <taxon>Ichneumonoidea</taxon>
        <taxon>Braconidae</taxon>
        <taxon>Euphorinae</taxon>
        <taxon>Microctonus</taxon>
    </lineage>
</organism>
<keyword evidence="2" id="KW-1185">Reference proteome</keyword>
<name>A0AA39C601_9HYME</name>
<dbReference type="Proteomes" id="UP001168990">
    <property type="component" value="Unassembled WGS sequence"/>
</dbReference>
<gene>
    <name evidence="1" type="ORF">PV328_009507</name>
</gene>
<comment type="caution">
    <text evidence="1">The sequence shown here is derived from an EMBL/GenBank/DDBJ whole genome shotgun (WGS) entry which is preliminary data.</text>
</comment>
<proteinExistence type="predicted"/>